<keyword evidence="2" id="KW-0378">Hydrolase</keyword>
<dbReference type="GO" id="GO:0005829">
    <property type="term" value="C:cytosol"/>
    <property type="evidence" value="ECO:0007669"/>
    <property type="project" value="TreeGrafter"/>
</dbReference>
<evidence type="ECO:0008006" key="5">
    <source>
        <dbReference type="Google" id="ProtNLM"/>
    </source>
</evidence>
<evidence type="ECO:0000256" key="2">
    <source>
        <dbReference type="ARBA" id="ARBA00022801"/>
    </source>
</evidence>
<comment type="similarity">
    <text evidence="1">Belongs to the glycosyl hydrolase 1 family.</text>
</comment>
<protein>
    <recommendedName>
        <fullName evidence="5">Beta-glucosidase</fullName>
    </recommendedName>
</protein>
<dbReference type="InterPro" id="IPR033132">
    <property type="entry name" value="GH_1_N_CS"/>
</dbReference>
<sequence length="57" mass="6355">MVRFEKNFIFGLATSSYQIEGAATEDGRSPSIWDAFCKTPGKVYEGHNGDVACDHYH</sequence>
<dbReference type="EMBL" id="BARS01004311">
    <property type="protein sequence ID" value="GAF76197.1"/>
    <property type="molecule type" value="Genomic_DNA"/>
</dbReference>
<organism evidence="4">
    <name type="scientific">marine sediment metagenome</name>
    <dbReference type="NCBI Taxonomy" id="412755"/>
    <lineage>
        <taxon>unclassified sequences</taxon>
        <taxon>metagenomes</taxon>
        <taxon>ecological metagenomes</taxon>
    </lineage>
</organism>
<dbReference type="Pfam" id="PF00232">
    <property type="entry name" value="Glyco_hydro_1"/>
    <property type="match status" value="1"/>
</dbReference>
<accession>X0SJY5</accession>
<evidence type="ECO:0000256" key="3">
    <source>
        <dbReference type="ARBA" id="ARBA00023295"/>
    </source>
</evidence>
<dbReference type="PROSITE" id="PS00653">
    <property type="entry name" value="GLYCOSYL_HYDROL_F1_2"/>
    <property type="match status" value="1"/>
</dbReference>
<dbReference type="AlphaFoldDB" id="X0SJY5"/>
<dbReference type="PANTHER" id="PTHR10353">
    <property type="entry name" value="GLYCOSYL HYDROLASE"/>
    <property type="match status" value="1"/>
</dbReference>
<dbReference type="GO" id="GO:0008422">
    <property type="term" value="F:beta-glucosidase activity"/>
    <property type="evidence" value="ECO:0007669"/>
    <property type="project" value="TreeGrafter"/>
</dbReference>
<comment type="caution">
    <text evidence="4">The sequence shown here is derived from an EMBL/GenBank/DDBJ whole genome shotgun (WGS) entry which is preliminary data.</text>
</comment>
<feature type="non-terminal residue" evidence="4">
    <location>
        <position position="57"/>
    </location>
</feature>
<name>X0SJY5_9ZZZZ</name>
<evidence type="ECO:0000256" key="1">
    <source>
        <dbReference type="ARBA" id="ARBA00010838"/>
    </source>
</evidence>
<keyword evidence="3" id="KW-0326">Glycosidase</keyword>
<dbReference type="PANTHER" id="PTHR10353:SF36">
    <property type="entry name" value="LP05116P"/>
    <property type="match status" value="1"/>
</dbReference>
<dbReference type="SUPFAM" id="SSF51445">
    <property type="entry name" value="(Trans)glycosidases"/>
    <property type="match status" value="1"/>
</dbReference>
<evidence type="ECO:0000313" key="4">
    <source>
        <dbReference type="EMBL" id="GAF76197.1"/>
    </source>
</evidence>
<dbReference type="Gene3D" id="3.20.20.80">
    <property type="entry name" value="Glycosidases"/>
    <property type="match status" value="1"/>
</dbReference>
<dbReference type="InterPro" id="IPR001360">
    <property type="entry name" value="Glyco_hydro_1"/>
</dbReference>
<dbReference type="InterPro" id="IPR017853">
    <property type="entry name" value="GH"/>
</dbReference>
<proteinExistence type="inferred from homology"/>
<dbReference type="GO" id="GO:0016052">
    <property type="term" value="P:carbohydrate catabolic process"/>
    <property type="evidence" value="ECO:0007669"/>
    <property type="project" value="TreeGrafter"/>
</dbReference>
<reference evidence="4" key="1">
    <citation type="journal article" date="2014" name="Front. Microbiol.">
        <title>High frequency of phylogenetically diverse reductive dehalogenase-homologous genes in deep subseafloor sedimentary metagenomes.</title>
        <authorList>
            <person name="Kawai M."/>
            <person name="Futagami T."/>
            <person name="Toyoda A."/>
            <person name="Takaki Y."/>
            <person name="Nishi S."/>
            <person name="Hori S."/>
            <person name="Arai W."/>
            <person name="Tsubouchi T."/>
            <person name="Morono Y."/>
            <person name="Uchiyama I."/>
            <person name="Ito T."/>
            <person name="Fujiyama A."/>
            <person name="Inagaki F."/>
            <person name="Takami H."/>
        </authorList>
    </citation>
    <scope>NUCLEOTIDE SEQUENCE</scope>
    <source>
        <strain evidence="4">Expedition CK06-06</strain>
    </source>
</reference>
<gene>
    <name evidence="4" type="ORF">S01H1_08399</name>
</gene>